<evidence type="ECO:0000256" key="1">
    <source>
        <dbReference type="ARBA" id="ARBA00007689"/>
    </source>
</evidence>
<dbReference type="RefSeq" id="WP_277103743.1">
    <property type="nucleotide sequence ID" value="NZ_BAAAJS010000022.1"/>
</dbReference>
<reference evidence="3 4" key="1">
    <citation type="submission" date="2023-07" db="EMBL/GenBank/DDBJ databases">
        <title>Sequencing the genomes of 1000 actinobacteria strains.</title>
        <authorList>
            <person name="Klenk H.-P."/>
        </authorList>
    </citation>
    <scope>NUCLEOTIDE SEQUENCE [LARGE SCALE GENOMIC DNA]</scope>
    <source>
        <strain evidence="3 4">DSM 44508</strain>
    </source>
</reference>
<name>A0ABU2BB94_9CORY</name>
<comment type="caution">
    <text evidence="3">The sequence shown here is derived from an EMBL/GenBank/DDBJ whole genome shotgun (WGS) entry which is preliminary data.</text>
</comment>
<evidence type="ECO:0000259" key="2">
    <source>
        <dbReference type="Pfam" id="PF03795"/>
    </source>
</evidence>
<feature type="domain" description="YCII-related" evidence="2">
    <location>
        <begin position="4"/>
        <end position="81"/>
    </location>
</feature>
<dbReference type="InterPro" id="IPR005545">
    <property type="entry name" value="YCII"/>
</dbReference>
<keyword evidence="4" id="KW-1185">Reference proteome</keyword>
<proteinExistence type="inferred from homology"/>
<comment type="similarity">
    <text evidence="1">Belongs to the YciI family.</text>
</comment>
<dbReference type="EMBL" id="JAVDYF010000001">
    <property type="protein sequence ID" value="MDR7355912.1"/>
    <property type="molecule type" value="Genomic_DNA"/>
</dbReference>
<gene>
    <name evidence="3" type="ORF">J2S37_002450</name>
</gene>
<organism evidence="3 4">
    <name type="scientific">Corynebacterium felinum</name>
    <dbReference type="NCBI Taxonomy" id="131318"/>
    <lineage>
        <taxon>Bacteria</taxon>
        <taxon>Bacillati</taxon>
        <taxon>Actinomycetota</taxon>
        <taxon>Actinomycetes</taxon>
        <taxon>Mycobacteriales</taxon>
        <taxon>Corynebacteriaceae</taxon>
        <taxon>Corynebacterium</taxon>
    </lineage>
</organism>
<dbReference type="Proteomes" id="UP001183619">
    <property type="component" value="Unassembled WGS sequence"/>
</dbReference>
<protein>
    <submittedName>
        <fullName evidence="3">Uncharacterized protein YciI</fullName>
    </submittedName>
</protein>
<dbReference type="SUPFAM" id="SSF54909">
    <property type="entry name" value="Dimeric alpha+beta barrel"/>
    <property type="match status" value="1"/>
</dbReference>
<sequence>MTTFAIEYRYAPDSELITEIRPQHREFLGALKEEGTLIGSGPYLDGDGGALIVIRLADSATVDDAIALMDQDPFHTAGALDGRVFHTWNPVLNIFGD</sequence>
<evidence type="ECO:0000313" key="4">
    <source>
        <dbReference type="Proteomes" id="UP001183619"/>
    </source>
</evidence>
<dbReference type="Pfam" id="PF03795">
    <property type="entry name" value="YCII"/>
    <property type="match status" value="1"/>
</dbReference>
<evidence type="ECO:0000313" key="3">
    <source>
        <dbReference type="EMBL" id="MDR7355912.1"/>
    </source>
</evidence>
<dbReference type="InterPro" id="IPR011008">
    <property type="entry name" value="Dimeric_a/b-barrel"/>
</dbReference>
<dbReference type="Gene3D" id="3.30.70.1060">
    <property type="entry name" value="Dimeric alpha+beta barrel"/>
    <property type="match status" value="1"/>
</dbReference>
<accession>A0ABU2BB94</accession>